<dbReference type="GO" id="GO:0036503">
    <property type="term" value="P:ERAD pathway"/>
    <property type="evidence" value="ECO:0007669"/>
    <property type="project" value="TreeGrafter"/>
</dbReference>
<evidence type="ECO:0000313" key="3">
    <source>
        <dbReference type="Proteomes" id="UP001159042"/>
    </source>
</evidence>
<comment type="caution">
    <text evidence="2">The sequence shown here is derived from an EMBL/GenBank/DDBJ whole genome shotgun (WGS) entry which is preliminary data.</text>
</comment>
<dbReference type="PANTHER" id="PTHR12740">
    <property type="entry name" value="JNK1/MAPK8-ASSOCIATED MEMBRANE PROTEIN"/>
    <property type="match status" value="1"/>
</dbReference>
<evidence type="ECO:0008006" key="4">
    <source>
        <dbReference type="Google" id="ProtNLM"/>
    </source>
</evidence>
<keyword evidence="1" id="KW-1133">Transmembrane helix</keyword>
<sequence length="242" mass="27650">MSCPGWYCGKTRSPDGNFSDCGPCSRGYRRNDISFICEQCMDTPTFYDWLYLGFVVLLVLILHCFFIDMVSMRRSFSKDVIILHTTAFMEVLLSCILSLLLSYPMGYLSIRSCRVRTLSDWYTLLHNPTPNYENKIHCTQEAVYPLYTIVFKFYGLSLILMLLIRPWVCRKISSSSKQNVDLCSNVFYSDFGIVTCRCRRTIILCLSISGSYIVGNIMCSPFCNKNGPKHLVANPQNSDGTP</sequence>
<reference evidence="2 3" key="1">
    <citation type="journal article" date="2023" name="Insect Mol. Biol.">
        <title>Genome sequencing provides insights into the evolution of gene families encoding plant cell wall-degrading enzymes in longhorned beetles.</title>
        <authorList>
            <person name="Shin N.R."/>
            <person name="Okamura Y."/>
            <person name="Kirsch R."/>
            <person name="Pauchet Y."/>
        </authorList>
    </citation>
    <scope>NUCLEOTIDE SEQUENCE [LARGE SCALE GENOMIC DNA]</scope>
    <source>
        <strain evidence="2">EAD_L_NR</strain>
    </source>
</reference>
<accession>A0AAV8WCS2</accession>
<dbReference type="EMBL" id="JANEYG010000003">
    <property type="protein sequence ID" value="KAJ8924413.1"/>
    <property type="molecule type" value="Genomic_DNA"/>
</dbReference>
<dbReference type="Proteomes" id="UP001159042">
    <property type="component" value="Unassembled WGS sequence"/>
</dbReference>
<keyword evidence="3" id="KW-1185">Reference proteome</keyword>
<feature type="transmembrane region" description="Helical" evidence="1">
    <location>
        <begin position="149"/>
        <end position="168"/>
    </location>
</feature>
<dbReference type="GO" id="GO:0031625">
    <property type="term" value="F:ubiquitin protein ligase binding"/>
    <property type="evidence" value="ECO:0007669"/>
    <property type="project" value="TreeGrafter"/>
</dbReference>
<evidence type="ECO:0000313" key="2">
    <source>
        <dbReference type="EMBL" id="KAJ8924413.1"/>
    </source>
</evidence>
<evidence type="ECO:0000256" key="1">
    <source>
        <dbReference type="SAM" id="Phobius"/>
    </source>
</evidence>
<dbReference type="InterPro" id="IPR008485">
    <property type="entry name" value="JAMP"/>
</dbReference>
<dbReference type="Pfam" id="PF05571">
    <property type="entry name" value="JAMP"/>
    <property type="match status" value="1"/>
</dbReference>
<dbReference type="GO" id="GO:0006986">
    <property type="term" value="P:response to unfolded protein"/>
    <property type="evidence" value="ECO:0007669"/>
    <property type="project" value="InterPro"/>
</dbReference>
<organism evidence="2 3">
    <name type="scientific">Exocentrus adspersus</name>
    <dbReference type="NCBI Taxonomy" id="1586481"/>
    <lineage>
        <taxon>Eukaryota</taxon>
        <taxon>Metazoa</taxon>
        <taxon>Ecdysozoa</taxon>
        <taxon>Arthropoda</taxon>
        <taxon>Hexapoda</taxon>
        <taxon>Insecta</taxon>
        <taxon>Pterygota</taxon>
        <taxon>Neoptera</taxon>
        <taxon>Endopterygota</taxon>
        <taxon>Coleoptera</taxon>
        <taxon>Polyphaga</taxon>
        <taxon>Cucujiformia</taxon>
        <taxon>Chrysomeloidea</taxon>
        <taxon>Cerambycidae</taxon>
        <taxon>Lamiinae</taxon>
        <taxon>Acanthocinini</taxon>
        <taxon>Exocentrus</taxon>
    </lineage>
</organism>
<protein>
    <recommendedName>
        <fullName evidence="4">JNK1/MAPK8-associated membrane protein</fullName>
    </recommendedName>
</protein>
<dbReference type="AlphaFoldDB" id="A0AAV8WCS2"/>
<dbReference type="PANTHER" id="PTHR12740:SF4">
    <property type="entry name" value="JNK1_MAPK8-ASSOCIATED MEMBRANE PROTEIN"/>
    <property type="match status" value="1"/>
</dbReference>
<feature type="transmembrane region" description="Helical" evidence="1">
    <location>
        <begin position="80"/>
        <end position="101"/>
    </location>
</feature>
<feature type="transmembrane region" description="Helical" evidence="1">
    <location>
        <begin position="49"/>
        <end position="68"/>
    </location>
</feature>
<name>A0AAV8WCS2_9CUCU</name>
<proteinExistence type="predicted"/>
<gene>
    <name evidence="2" type="ORF">NQ315_007209</name>
</gene>
<dbReference type="GO" id="GO:0016020">
    <property type="term" value="C:membrane"/>
    <property type="evidence" value="ECO:0007669"/>
    <property type="project" value="InterPro"/>
</dbReference>
<keyword evidence="1" id="KW-0812">Transmembrane</keyword>
<keyword evidence="1" id="KW-0472">Membrane</keyword>